<accession>A0A173YMS2</accession>
<reference evidence="7 8" key="2">
    <citation type="journal article" date="2019" name="Nat. Med.">
        <title>A library of human gut bacterial isolates paired with longitudinal multiomics data enables mechanistic microbiome research.</title>
        <authorList>
            <person name="Poyet M."/>
            <person name="Groussin M."/>
            <person name="Gibbons S.M."/>
            <person name="Avila-Pacheco J."/>
            <person name="Jiang X."/>
            <person name="Kearney S.M."/>
            <person name="Perrotta A.R."/>
            <person name="Berdy B."/>
            <person name="Zhao S."/>
            <person name="Lieberman T.D."/>
            <person name="Swanson P.K."/>
            <person name="Smith M."/>
            <person name="Roesemann S."/>
            <person name="Alexander J.E."/>
            <person name="Rich S.A."/>
            <person name="Livny J."/>
            <person name="Vlamakis H."/>
            <person name="Clish C."/>
            <person name="Bullock K."/>
            <person name="Deik A."/>
            <person name="Scott J."/>
            <person name="Pierce K.A."/>
            <person name="Xavier R.J."/>
            <person name="Alm E.J."/>
        </authorList>
    </citation>
    <scope>NUCLEOTIDE SEQUENCE [LARGE SCALE GENOMIC DNA]</scope>
    <source>
        <strain evidence="4 7">BIOML-A1</strain>
        <strain evidence="5 8">BIOML-A6</strain>
    </source>
</reference>
<dbReference type="RefSeq" id="WP_006426684.1">
    <property type="nucleotide sequence ID" value="NZ_CABIWY010000003.1"/>
</dbReference>
<organism evidence="3 6">
    <name type="scientific">Dorea longicatena</name>
    <dbReference type="NCBI Taxonomy" id="88431"/>
    <lineage>
        <taxon>Bacteria</taxon>
        <taxon>Bacillati</taxon>
        <taxon>Bacillota</taxon>
        <taxon>Clostridia</taxon>
        <taxon>Lachnospirales</taxon>
        <taxon>Lachnospiraceae</taxon>
        <taxon>Dorea</taxon>
    </lineage>
</organism>
<comment type="similarity">
    <text evidence="1">Belongs to the UPF0237 family.</text>
</comment>
<dbReference type="InterPro" id="IPR002912">
    <property type="entry name" value="ACT_dom"/>
</dbReference>
<dbReference type="PROSITE" id="PS51671">
    <property type="entry name" value="ACT"/>
    <property type="match status" value="1"/>
</dbReference>
<evidence type="ECO:0000259" key="2">
    <source>
        <dbReference type="PROSITE" id="PS51671"/>
    </source>
</evidence>
<dbReference type="InterPro" id="IPR045865">
    <property type="entry name" value="ACT-like_dom_sf"/>
</dbReference>
<dbReference type="InterPro" id="IPR050990">
    <property type="entry name" value="UPF0237/GcvR_regulator"/>
</dbReference>
<feature type="domain" description="ACT" evidence="2">
    <location>
        <begin position="5"/>
        <end position="79"/>
    </location>
</feature>
<name>A0A173YMS2_9FIRM</name>
<dbReference type="EMBL" id="WWSH01000003">
    <property type="protein sequence ID" value="MZK09839.1"/>
    <property type="molecule type" value="Genomic_DNA"/>
</dbReference>
<dbReference type="Proteomes" id="UP000472916">
    <property type="component" value="Unassembled WGS sequence"/>
</dbReference>
<dbReference type="EMBL" id="CYYY01000003">
    <property type="protein sequence ID" value="CUN65174.1"/>
    <property type="molecule type" value="Genomic_DNA"/>
</dbReference>
<dbReference type="SUPFAM" id="SSF55021">
    <property type="entry name" value="ACT-like"/>
    <property type="match status" value="1"/>
</dbReference>
<sequence length="90" mass="10009">MKKCVITVVGKDTVGIIAKVCEYLAGTNINILDISQTIVDGYFNMMMIVDVTNCSKEVAVVSKELEEIGTSIGVTIHCQREEIFEKMHRL</sequence>
<evidence type="ECO:0000313" key="6">
    <source>
        <dbReference type="Proteomes" id="UP000095439"/>
    </source>
</evidence>
<dbReference type="PANTHER" id="PTHR34875:SF6">
    <property type="entry name" value="UPF0237 PROTEIN MJ1558"/>
    <property type="match status" value="1"/>
</dbReference>
<protein>
    <recommendedName>
        <fullName evidence="1">UPF0237 protein ERS852423_01082</fullName>
    </recommendedName>
</protein>
<dbReference type="GeneID" id="93136713"/>
<evidence type="ECO:0000313" key="5">
    <source>
        <dbReference type="EMBL" id="MZK40541.1"/>
    </source>
</evidence>
<evidence type="ECO:0000313" key="3">
    <source>
        <dbReference type="EMBL" id="CUN65174.1"/>
    </source>
</evidence>
<evidence type="ECO:0000256" key="1">
    <source>
        <dbReference type="HAMAP-Rule" id="MF_01054"/>
    </source>
</evidence>
<dbReference type="Pfam" id="PF13740">
    <property type="entry name" value="ACT_6"/>
    <property type="match status" value="1"/>
</dbReference>
<dbReference type="HAMAP" id="MF_01054">
    <property type="entry name" value="UPF0237"/>
    <property type="match status" value="1"/>
</dbReference>
<evidence type="ECO:0000313" key="7">
    <source>
        <dbReference type="Proteomes" id="UP000449249"/>
    </source>
</evidence>
<reference evidence="3 6" key="1">
    <citation type="submission" date="2015-09" db="EMBL/GenBank/DDBJ databases">
        <authorList>
            <consortium name="Pathogen Informatics"/>
        </authorList>
    </citation>
    <scope>NUCLEOTIDE SEQUENCE [LARGE SCALE GENOMIC DNA]</scope>
    <source>
        <strain evidence="3 6">2789STDY5608866</strain>
    </source>
</reference>
<dbReference type="AlphaFoldDB" id="A0A173YMS2"/>
<dbReference type="Gene3D" id="3.30.70.260">
    <property type="match status" value="1"/>
</dbReference>
<dbReference type="Proteomes" id="UP000095439">
    <property type="component" value="Unassembled WGS sequence"/>
</dbReference>
<dbReference type="InterPro" id="IPR022986">
    <property type="entry name" value="UPF0237_ACT"/>
</dbReference>
<evidence type="ECO:0000313" key="4">
    <source>
        <dbReference type="EMBL" id="MZK09839.1"/>
    </source>
</evidence>
<dbReference type="Proteomes" id="UP000449249">
    <property type="component" value="Unassembled WGS sequence"/>
</dbReference>
<evidence type="ECO:0000313" key="8">
    <source>
        <dbReference type="Proteomes" id="UP000472916"/>
    </source>
</evidence>
<proteinExistence type="inferred from homology"/>
<dbReference type="CDD" id="cd04872">
    <property type="entry name" value="ACT_1ZPV"/>
    <property type="match status" value="1"/>
</dbReference>
<dbReference type="NCBIfam" id="NF001220">
    <property type="entry name" value="PRK00194.1"/>
    <property type="match status" value="1"/>
</dbReference>
<gene>
    <name evidence="3" type="ORF">ERS852423_01082</name>
    <name evidence="5" type="ORF">GT528_02200</name>
    <name evidence="4" type="ORF">GT576_05715</name>
</gene>
<dbReference type="PANTHER" id="PTHR34875">
    <property type="entry name" value="UPF0237 PROTEIN MJ1558"/>
    <property type="match status" value="1"/>
</dbReference>
<dbReference type="EMBL" id="WWSC01000002">
    <property type="protein sequence ID" value="MZK40541.1"/>
    <property type="molecule type" value="Genomic_DNA"/>
</dbReference>